<evidence type="ECO:0000313" key="1">
    <source>
        <dbReference type="EMBL" id="KAA3934734.1"/>
    </source>
</evidence>
<name>A0A5M5BY27_BACOV</name>
<accession>A0A5M5BY27</accession>
<evidence type="ECO:0008006" key="3">
    <source>
        <dbReference type="Google" id="ProtNLM"/>
    </source>
</evidence>
<gene>
    <name evidence="1" type="ORF">F3D71_28715</name>
</gene>
<dbReference type="AlphaFoldDB" id="A0A5M5BY27"/>
<dbReference type="EMBL" id="VWLE01000776">
    <property type="protein sequence ID" value="KAA3934734.1"/>
    <property type="molecule type" value="Genomic_DNA"/>
</dbReference>
<reference evidence="1 2" key="1">
    <citation type="journal article" date="2019" name="Nat. Med.">
        <title>A library of human gut bacterial isolates paired with longitudinal multiomics data enables mechanistic microbiome research.</title>
        <authorList>
            <person name="Poyet M."/>
            <person name="Groussin M."/>
            <person name="Gibbons S.M."/>
            <person name="Avila-Pacheco J."/>
            <person name="Jiang X."/>
            <person name="Kearney S.M."/>
            <person name="Perrotta A.R."/>
            <person name="Berdy B."/>
            <person name="Zhao S."/>
            <person name="Lieberman T.D."/>
            <person name="Swanson P.K."/>
            <person name="Smith M."/>
            <person name="Roesemann S."/>
            <person name="Alexander J.E."/>
            <person name="Rich S.A."/>
            <person name="Livny J."/>
            <person name="Vlamakis H."/>
            <person name="Clish C."/>
            <person name="Bullock K."/>
            <person name="Deik A."/>
            <person name="Scott J."/>
            <person name="Pierce K.A."/>
            <person name="Xavier R.J."/>
            <person name="Alm E.J."/>
        </authorList>
    </citation>
    <scope>NUCLEOTIDE SEQUENCE [LARGE SCALE GENOMIC DNA]</scope>
    <source>
        <strain evidence="1 2">BIOML-A163</strain>
    </source>
</reference>
<dbReference type="Proteomes" id="UP000323717">
    <property type="component" value="Unassembled WGS sequence"/>
</dbReference>
<sequence>MAANLAVVISSCDLYSDCWKPLFHSIHQYWSDCPYSIYLISNHKDSGDESIRTIKVGEHLGWGSNTKKALAEIHEEYILYLQEDYFLGAPMSTDAVEKHVHFCSDNNVDYIRLEAPYRDNLPIHGNIDYCEDPVAAKYAFSLQPSIWKKDSLHQFCIEGWTGWDYERNICDYIQKNKINIRGSVVNSKRKADIGFPMVDGTGIRKGIWTREGYRYLIENGFNVEAAGRKVEGKFMSCCMKQHGFFKIPARVIIRIMEKFMSR</sequence>
<comment type="caution">
    <text evidence="1">The sequence shown here is derived from an EMBL/GenBank/DDBJ whole genome shotgun (WGS) entry which is preliminary data.</text>
</comment>
<proteinExistence type="predicted"/>
<evidence type="ECO:0000313" key="2">
    <source>
        <dbReference type="Proteomes" id="UP000323717"/>
    </source>
</evidence>
<protein>
    <recommendedName>
        <fullName evidence="3">Glycosyltransferase family 2 protein</fullName>
    </recommendedName>
</protein>
<organism evidence="1 2">
    <name type="scientific">Bacteroides ovatus</name>
    <dbReference type="NCBI Taxonomy" id="28116"/>
    <lineage>
        <taxon>Bacteria</taxon>
        <taxon>Pseudomonadati</taxon>
        <taxon>Bacteroidota</taxon>
        <taxon>Bacteroidia</taxon>
        <taxon>Bacteroidales</taxon>
        <taxon>Bacteroidaceae</taxon>
        <taxon>Bacteroides</taxon>
    </lineage>
</organism>